<feature type="transmembrane region" description="Helical" evidence="2">
    <location>
        <begin position="202"/>
        <end position="220"/>
    </location>
</feature>
<keyword evidence="2" id="KW-0812">Transmembrane</keyword>
<feature type="region of interest" description="Disordered" evidence="1">
    <location>
        <begin position="537"/>
        <end position="560"/>
    </location>
</feature>
<feature type="transmembrane region" description="Helical" evidence="2">
    <location>
        <begin position="12"/>
        <end position="32"/>
    </location>
</feature>
<protein>
    <recommendedName>
        <fullName evidence="5">MotA/TolQ/ExbB proton channel domain-containing protein</fullName>
    </recommendedName>
</protein>
<name>A0A841IXE0_9SPHN</name>
<feature type="transmembrane region" description="Helical" evidence="2">
    <location>
        <begin position="38"/>
        <end position="56"/>
    </location>
</feature>
<evidence type="ECO:0008006" key="5">
    <source>
        <dbReference type="Google" id="ProtNLM"/>
    </source>
</evidence>
<evidence type="ECO:0000313" key="3">
    <source>
        <dbReference type="EMBL" id="MBB6123034.1"/>
    </source>
</evidence>
<reference evidence="3 4" key="1">
    <citation type="submission" date="2020-08" db="EMBL/GenBank/DDBJ databases">
        <title>Genomic Encyclopedia of Type Strains, Phase IV (KMG-IV): sequencing the most valuable type-strain genomes for metagenomic binning, comparative biology and taxonomic classification.</title>
        <authorList>
            <person name="Goeker M."/>
        </authorList>
    </citation>
    <scope>NUCLEOTIDE SEQUENCE [LARGE SCALE GENOMIC DNA]</scope>
    <source>
        <strain evidence="3 4">DSM 102255</strain>
    </source>
</reference>
<keyword evidence="2" id="KW-0472">Membrane</keyword>
<keyword evidence="4" id="KW-1185">Reference proteome</keyword>
<evidence type="ECO:0000256" key="1">
    <source>
        <dbReference type="SAM" id="MobiDB-lite"/>
    </source>
</evidence>
<keyword evidence="2" id="KW-1133">Transmembrane helix</keyword>
<dbReference type="Proteomes" id="UP000552700">
    <property type="component" value="Unassembled WGS sequence"/>
</dbReference>
<sequence>MEKKIRTELMKMSAMMLVLMGLGIYAHDFVIAGIQAKAALNLTIFATFGLAAWLAFRHVLNLKNEVLALKALQVDYGTKTRRPLDPYKHPAIVFQEPELLGQGYRMIAEELSKQNSFQISNATVQTLLHDVDQRINDRKSTIMYFSGLMVFLGLLGAFMGLMKTVHSVGDLIGGMDISGAGGTDSFGKLIEGMKGPLNGMSVGFSSSLFGLMTSMVLGALERCMTSAMKTLRNEFEHWLSNVAALENPHSDAHQQAEVDLSGVIRALELGGKHLRDLRETVLDQALAQQESQQAITKVTNALSDLSRSVERVADPGPMLQPIADCVAELARNQAVMVSQFHGLFTLAERDRATIREMLDSMQASAGQRVALDGPQLHAQLDRLVSLQTSLVDQGPPVVNVTSIANRPRGWFGGLFSRTEHSDAAALPPRKERRQLRTEMRRMLVGQRRMMRDIKHVLGETVGSVQAGRKRDQDLLSRMLSQNDVNQARLSVLMERLRMLDEGDADEDEGKNAQLLSGLHGARLEMDVLRRRMNLMQEQGDEGTSVAPRDMRANQADGTNG</sequence>
<proteinExistence type="predicted"/>
<feature type="transmembrane region" description="Helical" evidence="2">
    <location>
        <begin position="142"/>
        <end position="162"/>
    </location>
</feature>
<evidence type="ECO:0000256" key="2">
    <source>
        <dbReference type="SAM" id="Phobius"/>
    </source>
</evidence>
<comment type="caution">
    <text evidence="3">The sequence shown here is derived from an EMBL/GenBank/DDBJ whole genome shotgun (WGS) entry which is preliminary data.</text>
</comment>
<gene>
    <name evidence="3" type="ORF">FHS92_000741</name>
</gene>
<dbReference type="AlphaFoldDB" id="A0A841IXE0"/>
<organism evidence="3 4">
    <name type="scientific">Sphingobium subterraneum</name>
    <dbReference type="NCBI Taxonomy" id="627688"/>
    <lineage>
        <taxon>Bacteria</taxon>
        <taxon>Pseudomonadati</taxon>
        <taxon>Pseudomonadota</taxon>
        <taxon>Alphaproteobacteria</taxon>
        <taxon>Sphingomonadales</taxon>
        <taxon>Sphingomonadaceae</taxon>
        <taxon>Sphingobium</taxon>
    </lineage>
</organism>
<evidence type="ECO:0000313" key="4">
    <source>
        <dbReference type="Proteomes" id="UP000552700"/>
    </source>
</evidence>
<accession>A0A841IXE0</accession>
<dbReference type="EMBL" id="JACIJP010000001">
    <property type="protein sequence ID" value="MBB6123034.1"/>
    <property type="molecule type" value="Genomic_DNA"/>
</dbReference>
<dbReference type="RefSeq" id="WP_184077621.1">
    <property type="nucleotide sequence ID" value="NZ_JACIJP010000001.1"/>
</dbReference>